<dbReference type="AlphaFoldDB" id="A0A7Y9IZM6"/>
<dbReference type="GO" id="GO:0016787">
    <property type="term" value="F:hydrolase activity"/>
    <property type="evidence" value="ECO:0007669"/>
    <property type="project" value="UniProtKB-KW"/>
</dbReference>
<name>A0A7Y9IZM6_9BURK</name>
<proteinExistence type="predicted"/>
<protein>
    <submittedName>
        <fullName evidence="2">Putative TIM-barrel fold metal-dependent hydrolase</fullName>
    </submittedName>
</protein>
<dbReference type="InterPro" id="IPR052358">
    <property type="entry name" value="Aro_Compnd_Degr_Hydrolases"/>
</dbReference>
<evidence type="ECO:0000259" key="1">
    <source>
        <dbReference type="Pfam" id="PF04909"/>
    </source>
</evidence>
<dbReference type="InterPro" id="IPR032466">
    <property type="entry name" value="Metal_Hydrolase"/>
</dbReference>
<organism evidence="2 3">
    <name type="scientific">Pigmentiphaga litoralis</name>
    <dbReference type="NCBI Taxonomy" id="516702"/>
    <lineage>
        <taxon>Bacteria</taxon>
        <taxon>Pseudomonadati</taxon>
        <taxon>Pseudomonadota</taxon>
        <taxon>Betaproteobacteria</taxon>
        <taxon>Burkholderiales</taxon>
        <taxon>Alcaligenaceae</taxon>
        <taxon>Pigmentiphaga</taxon>
    </lineage>
</organism>
<sequence>MTDTPAGDRPLVDTHVHIFRKTMPLVPDPRHAPTYEFTAEQLQGVLDAHGVQFCVIAAASPWGDCNDYVIRSLRTRPRWRGTVILDPSTDLYTMEQMTRDGIVGVRLPFISMKTLPDLDSWDYRKFLYRIAELDWHVHLHLDGPRIPQVLPQLERSGVKLVLDHIGRPDPVQGIHSEGFKAMARAMENGRTWVKLSGAYRLGPQAAEQARELCRQVGTDHMVWASDCPFVGDEATKYQSTIDWLANVVPDAAERRKIMGENALRLYFS</sequence>
<gene>
    <name evidence="2" type="ORF">FHW18_004620</name>
</gene>
<dbReference type="RefSeq" id="WP_179589278.1">
    <property type="nucleotide sequence ID" value="NZ_JACBYR010000002.1"/>
</dbReference>
<dbReference type="EMBL" id="JACBYR010000002">
    <property type="protein sequence ID" value="NYE85313.1"/>
    <property type="molecule type" value="Genomic_DNA"/>
</dbReference>
<dbReference type="Pfam" id="PF04909">
    <property type="entry name" value="Amidohydro_2"/>
    <property type="match status" value="1"/>
</dbReference>
<dbReference type="PANTHER" id="PTHR35563:SF2">
    <property type="entry name" value="BARREL METAL-DEPENDENT HYDROLASE, PUTATIVE (AFU_ORTHOLOGUE AFUA_1G16240)-RELATED"/>
    <property type="match status" value="1"/>
</dbReference>
<accession>A0A7Y9IZM6</accession>
<keyword evidence="3" id="KW-1185">Reference proteome</keyword>
<keyword evidence="2" id="KW-0378">Hydrolase</keyword>
<dbReference type="Proteomes" id="UP000542125">
    <property type="component" value="Unassembled WGS sequence"/>
</dbReference>
<dbReference type="PANTHER" id="PTHR35563">
    <property type="entry name" value="BARREL METAL-DEPENDENT HYDROLASE, PUTATIVE (AFU_ORTHOLOGUE AFUA_1G16240)-RELATED"/>
    <property type="match status" value="1"/>
</dbReference>
<reference evidence="2 3" key="1">
    <citation type="submission" date="2020-07" db="EMBL/GenBank/DDBJ databases">
        <title>Genomic Encyclopedia of Type Strains, Phase IV (KMG-V): Genome sequencing to study the core and pangenomes of soil and plant-associated prokaryotes.</title>
        <authorList>
            <person name="Whitman W."/>
        </authorList>
    </citation>
    <scope>NUCLEOTIDE SEQUENCE [LARGE SCALE GENOMIC DNA]</scope>
    <source>
        <strain evidence="2 3">SAS40</strain>
    </source>
</reference>
<evidence type="ECO:0000313" key="2">
    <source>
        <dbReference type="EMBL" id="NYE85313.1"/>
    </source>
</evidence>
<feature type="domain" description="Amidohydrolase-related" evidence="1">
    <location>
        <begin position="12"/>
        <end position="266"/>
    </location>
</feature>
<comment type="caution">
    <text evidence="2">The sequence shown here is derived from an EMBL/GenBank/DDBJ whole genome shotgun (WGS) entry which is preliminary data.</text>
</comment>
<dbReference type="SUPFAM" id="SSF51556">
    <property type="entry name" value="Metallo-dependent hydrolases"/>
    <property type="match status" value="1"/>
</dbReference>
<dbReference type="Gene3D" id="3.20.20.140">
    <property type="entry name" value="Metal-dependent hydrolases"/>
    <property type="match status" value="1"/>
</dbReference>
<evidence type="ECO:0000313" key="3">
    <source>
        <dbReference type="Proteomes" id="UP000542125"/>
    </source>
</evidence>
<dbReference type="InterPro" id="IPR006680">
    <property type="entry name" value="Amidohydro-rel"/>
</dbReference>